<dbReference type="AlphaFoldDB" id="A0A9Q1H8Y6"/>
<organism evidence="3 4">
    <name type="scientific">Holothuria leucospilota</name>
    <name type="common">Black long sea cucumber</name>
    <name type="synonym">Mertensiothuria leucospilota</name>
    <dbReference type="NCBI Taxonomy" id="206669"/>
    <lineage>
        <taxon>Eukaryota</taxon>
        <taxon>Metazoa</taxon>
        <taxon>Echinodermata</taxon>
        <taxon>Eleutherozoa</taxon>
        <taxon>Echinozoa</taxon>
        <taxon>Holothuroidea</taxon>
        <taxon>Aspidochirotacea</taxon>
        <taxon>Aspidochirotida</taxon>
        <taxon>Holothuriidae</taxon>
        <taxon>Holothuria</taxon>
    </lineage>
</organism>
<dbReference type="InterPro" id="IPR029417">
    <property type="entry name" value="FAM227"/>
</dbReference>
<feature type="compositionally biased region" description="Polar residues" evidence="2">
    <location>
        <begin position="372"/>
        <end position="392"/>
    </location>
</feature>
<dbReference type="EMBL" id="JAIZAY010000008">
    <property type="protein sequence ID" value="KAJ8037424.1"/>
    <property type="molecule type" value="Genomic_DNA"/>
</dbReference>
<accession>A0A9Q1H8Y6</accession>
<sequence length="516" mass="58046">MQVQHFYGISQAHTLKYWVTSFFLCTLKLYQFRGFDEKRLTPLPEVDSALTILERVTAAQTSLDRKPHYKEEFKRLFHSKMSEAVLVDSFWWFFLNRFHPSKMVQPKLFNRIAHNYVKLLLSAKHPKYRDVFFQTYADKLAQGMYATFCAAFPDSWRQFQGDFIANICDLTSLWVVGTKPAPGSWQKWNFEKLEPKDLRKEEIMKQDSKKGNLLNLDFSASDVIQSNDGMSSQAPSEFGLSQKGSKLDRRAKVVSPSNASISSSAMKDHLTTSQQDVDHGSIDIVAQAQSSGSDVFSEKEKKVAKGTSLQPIQEQDFEDAQTPSSSPVRHPKLPNRATEKKSKGSKPGGVTPSGGNSYNKGVPPKSALKSASVDTRVSQTSLPHKSTSSVGISESRKMKESHPATEGPTFSKCVFNVSGQSPLVKHFLQKKGLEKKAGIDFFLQRTEIDKLPPYPLQITNFFQGRRRENSLMARPREVKRLSDLLVLELLKDPDEVNTGAAQAVEEALLQQDRESP</sequence>
<proteinExistence type="inferred from homology"/>
<dbReference type="Pfam" id="PF14922">
    <property type="entry name" value="FWWh"/>
    <property type="match status" value="1"/>
</dbReference>
<feature type="region of interest" description="Disordered" evidence="2">
    <location>
        <begin position="226"/>
        <end position="406"/>
    </location>
</feature>
<feature type="compositionally biased region" description="Low complexity" evidence="2">
    <location>
        <begin position="255"/>
        <end position="264"/>
    </location>
</feature>
<evidence type="ECO:0008006" key="5">
    <source>
        <dbReference type="Google" id="ProtNLM"/>
    </source>
</evidence>
<feature type="compositionally biased region" description="Basic and acidic residues" evidence="2">
    <location>
        <begin position="266"/>
        <end position="281"/>
    </location>
</feature>
<evidence type="ECO:0000256" key="2">
    <source>
        <dbReference type="SAM" id="MobiDB-lite"/>
    </source>
</evidence>
<name>A0A9Q1H8Y6_HOLLE</name>
<feature type="compositionally biased region" description="Basic and acidic residues" evidence="2">
    <location>
        <begin position="394"/>
        <end position="403"/>
    </location>
</feature>
<comment type="similarity">
    <text evidence="1">Belongs to the FAM227 family.</text>
</comment>
<evidence type="ECO:0000313" key="4">
    <source>
        <dbReference type="Proteomes" id="UP001152320"/>
    </source>
</evidence>
<reference evidence="3" key="1">
    <citation type="submission" date="2021-10" db="EMBL/GenBank/DDBJ databases">
        <title>Tropical sea cucumber genome reveals ecological adaptation and Cuvierian tubules defense mechanism.</title>
        <authorList>
            <person name="Chen T."/>
        </authorList>
    </citation>
    <scope>NUCLEOTIDE SEQUENCE</scope>
    <source>
        <strain evidence="3">Nanhai2018</strain>
        <tissue evidence="3">Muscle</tissue>
    </source>
</reference>
<protein>
    <recommendedName>
        <fullName evidence="5">Protein FAM227B</fullName>
    </recommendedName>
</protein>
<evidence type="ECO:0000256" key="1">
    <source>
        <dbReference type="ARBA" id="ARBA00008666"/>
    </source>
</evidence>
<dbReference type="OrthoDB" id="192208at2759"/>
<dbReference type="Proteomes" id="UP001152320">
    <property type="component" value="Chromosome 8"/>
</dbReference>
<feature type="compositionally biased region" description="Polar residues" evidence="2">
    <location>
        <begin position="226"/>
        <end position="235"/>
    </location>
</feature>
<evidence type="ECO:0000313" key="3">
    <source>
        <dbReference type="EMBL" id="KAJ8037424.1"/>
    </source>
</evidence>
<dbReference type="PANTHER" id="PTHR33560">
    <property type="entry name" value="PROTEIN FAM227B"/>
    <property type="match status" value="1"/>
</dbReference>
<gene>
    <name evidence="3" type="ORF">HOLleu_18234</name>
</gene>
<dbReference type="PANTHER" id="PTHR33560:SF1">
    <property type="entry name" value="PROTEIN FAM227A"/>
    <property type="match status" value="1"/>
</dbReference>
<comment type="caution">
    <text evidence="3">The sequence shown here is derived from an EMBL/GenBank/DDBJ whole genome shotgun (WGS) entry which is preliminary data.</text>
</comment>
<keyword evidence="4" id="KW-1185">Reference proteome</keyword>